<protein>
    <submittedName>
        <fullName evidence="2">Copper amine oxidase N-terminal domain-containing protein</fullName>
    </submittedName>
</protein>
<dbReference type="InterPro" id="IPR012854">
    <property type="entry name" value="Cu_amine_oxidase-like_N"/>
</dbReference>
<dbReference type="InterPro" id="IPR036582">
    <property type="entry name" value="Mao_N_sf"/>
</dbReference>
<evidence type="ECO:0000259" key="1">
    <source>
        <dbReference type="Pfam" id="PF07833"/>
    </source>
</evidence>
<dbReference type="SUPFAM" id="SSF55383">
    <property type="entry name" value="Copper amine oxidase, domain N"/>
    <property type="match status" value="1"/>
</dbReference>
<dbReference type="RefSeq" id="WP_127192484.1">
    <property type="nucleotide sequence ID" value="NZ_RZNY01000009.1"/>
</dbReference>
<evidence type="ECO:0000313" key="2">
    <source>
        <dbReference type="EMBL" id="RUT46381.1"/>
    </source>
</evidence>
<organism evidence="2 3">
    <name type="scientific">Paenibacillus anaericanus</name>
    <dbReference type="NCBI Taxonomy" id="170367"/>
    <lineage>
        <taxon>Bacteria</taxon>
        <taxon>Bacillati</taxon>
        <taxon>Bacillota</taxon>
        <taxon>Bacilli</taxon>
        <taxon>Bacillales</taxon>
        <taxon>Paenibacillaceae</taxon>
        <taxon>Paenibacillus</taxon>
    </lineage>
</organism>
<sequence length="498" mass="54584">MKKRLKRISIPIILLLVMLTGCTSIGGLDINKALIGNLSQKSSESKQTLSLEVVPGTGNLTIEQKKVIELINSLSINIDSAKVKDTSAVSIKGSVGYQGKKLPIQFSMDETGLVVQVEGAKKPIYISTDTSDLGIPDMKQYNEKVQELTIQAMGLVMKHIPNPSKIAVKQSQEKINGESVNLTNLHVELSGDELLGLIKPFLTNLSKDEQGLKEIIGVIYDVTSSLYESEFEVEGGFSLLNSKEVEVAAIFGVVQQGLTELLANYDTQVASLLDETPELATVLGKDTLLKVDLYFDSAQNIRKQVMDLQIAIPQSEELPIQAIKIHSESESWNINGNVVLDKIDTSAGVLDVTDGEITPGQILRNFEPSSEVYKLLKNELNVTQKYFVIDTQSDYYGVITKNNTSFVPLRYLSEQLDAEVKWVKGSNQIVIIDDITGVNITITVGSKEAKVGDNTVTLAQPAFIHKDGTTYIPLRFIAESLGAQVHSDSDGWITIERQ</sequence>
<name>A0A3S1K8N8_9BACL</name>
<comment type="caution">
    <text evidence="2">The sequence shown here is derived from an EMBL/GenBank/DDBJ whole genome shotgun (WGS) entry which is preliminary data.</text>
</comment>
<dbReference type="PROSITE" id="PS51257">
    <property type="entry name" value="PROKAR_LIPOPROTEIN"/>
    <property type="match status" value="1"/>
</dbReference>
<keyword evidence="3" id="KW-1185">Reference proteome</keyword>
<evidence type="ECO:0000313" key="3">
    <source>
        <dbReference type="Proteomes" id="UP000279446"/>
    </source>
</evidence>
<reference evidence="2 3" key="1">
    <citation type="submission" date="2018-12" db="EMBL/GenBank/DDBJ databases">
        <authorList>
            <person name="Sun L."/>
            <person name="Chen Z."/>
        </authorList>
    </citation>
    <scope>NUCLEOTIDE SEQUENCE [LARGE SCALE GENOMIC DNA]</scope>
    <source>
        <strain evidence="2 3">DSM 15890</strain>
    </source>
</reference>
<dbReference type="OrthoDB" id="2811497at2"/>
<proteinExistence type="predicted"/>
<accession>A0A3S1K8N8</accession>
<feature type="domain" description="Copper amine oxidase-like N-terminal" evidence="1">
    <location>
        <begin position="400"/>
        <end position="491"/>
    </location>
</feature>
<dbReference type="Gene3D" id="3.30.457.10">
    <property type="entry name" value="Copper amine oxidase-like, N-terminal domain"/>
    <property type="match status" value="1"/>
</dbReference>
<dbReference type="Proteomes" id="UP000279446">
    <property type="component" value="Unassembled WGS sequence"/>
</dbReference>
<dbReference type="AlphaFoldDB" id="A0A3S1K8N8"/>
<dbReference type="EMBL" id="RZNY01000009">
    <property type="protein sequence ID" value="RUT46381.1"/>
    <property type="molecule type" value="Genomic_DNA"/>
</dbReference>
<dbReference type="Pfam" id="PF07833">
    <property type="entry name" value="Cu_amine_oxidN1"/>
    <property type="match status" value="1"/>
</dbReference>
<gene>
    <name evidence="2" type="ORF">EJP82_13010</name>
</gene>